<dbReference type="SMART" id="SM00460">
    <property type="entry name" value="TGc"/>
    <property type="match status" value="1"/>
</dbReference>
<sequence>MSAQPLPAAALATTVLRCELEYQVYQPSHFIFQIECARSDDQLLLAEQLTVTPGVVVRPSTDPADNRTFRCDMVPGLLNLRYDAAVRINRPAPTGLELEAEISEIPEAVLPYLMPSRFCPSDTMGSDARYLFGHLNRGPSRVDAICRWIRDNIAYQIGTSNPTTTALDAYQQRAGVCRDFAHLAITFCRALNIPARLVGGYCHFDEPPQDFHAVIEAWIGSRWIMFDPTRLAEPSNIVRVATGLDAKNTAFATVYGAFQMTYMHIQVSHEGLAPLDNPDPVQATVRRQLMAN</sequence>
<evidence type="ECO:0000313" key="2">
    <source>
        <dbReference type="EMBL" id="PYE73346.1"/>
    </source>
</evidence>
<comment type="caution">
    <text evidence="2">The sequence shown here is derived from an EMBL/GenBank/DDBJ whole genome shotgun (WGS) entry which is preliminary data.</text>
</comment>
<keyword evidence="2" id="KW-0645">Protease</keyword>
<dbReference type="EMBL" id="QJTC01000038">
    <property type="protein sequence ID" value="PYE73346.1"/>
    <property type="molecule type" value="Genomic_DNA"/>
</dbReference>
<evidence type="ECO:0000259" key="1">
    <source>
        <dbReference type="SMART" id="SM00460"/>
    </source>
</evidence>
<dbReference type="GO" id="GO:0006508">
    <property type="term" value="P:proteolysis"/>
    <property type="evidence" value="ECO:0007669"/>
    <property type="project" value="UniProtKB-KW"/>
</dbReference>
<keyword evidence="2" id="KW-0378">Hydrolase</keyword>
<dbReference type="Gene3D" id="3.10.620.30">
    <property type="match status" value="1"/>
</dbReference>
<gene>
    <name evidence="2" type="ORF">DFQ15_13814</name>
</gene>
<keyword evidence="3" id="KW-1185">Reference proteome</keyword>
<dbReference type="AlphaFoldDB" id="A0A318SPA9"/>
<name>A0A318SPA9_9BURK</name>
<organism evidence="2 3">
    <name type="scientific">Xylophilus ampelinus</name>
    <dbReference type="NCBI Taxonomy" id="54067"/>
    <lineage>
        <taxon>Bacteria</taxon>
        <taxon>Pseudomonadati</taxon>
        <taxon>Pseudomonadota</taxon>
        <taxon>Betaproteobacteria</taxon>
        <taxon>Burkholderiales</taxon>
        <taxon>Xylophilus</taxon>
    </lineage>
</organism>
<feature type="domain" description="Transglutaminase-like" evidence="1">
    <location>
        <begin position="169"/>
        <end position="230"/>
    </location>
</feature>
<reference evidence="2 3" key="1">
    <citation type="submission" date="2018-06" db="EMBL/GenBank/DDBJ databases">
        <title>Genomic Encyclopedia of Type Strains, Phase III (KMG-III): the genomes of soil and plant-associated and newly described type strains.</title>
        <authorList>
            <person name="Whitman W."/>
        </authorList>
    </citation>
    <scope>NUCLEOTIDE SEQUENCE [LARGE SCALE GENOMIC DNA]</scope>
    <source>
        <strain evidence="2 3">CECT 7646</strain>
    </source>
</reference>
<dbReference type="PANTHER" id="PTHR33490">
    <property type="entry name" value="BLR5614 PROTEIN-RELATED"/>
    <property type="match status" value="1"/>
</dbReference>
<dbReference type="RefSeq" id="WP_158529088.1">
    <property type="nucleotide sequence ID" value="NZ_JAMOFZ010000038.1"/>
</dbReference>
<evidence type="ECO:0000313" key="3">
    <source>
        <dbReference type="Proteomes" id="UP000247540"/>
    </source>
</evidence>
<dbReference type="Pfam" id="PF01841">
    <property type="entry name" value="Transglut_core"/>
    <property type="match status" value="1"/>
</dbReference>
<dbReference type="PANTHER" id="PTHR33490:SF12">
    <property type="entry name" value="BLL5557 PROTEIN"/>
    <property type="match status" value="1"/>
</dbReference>
<proteinExistence type="predicted"/>
<dbReference type="Gene3D" id="2.60.40.2250">
    <property type="match status" value="1"/>
</dbReference>
<dbReference type="InterPro" id="IPR038765">
    <property type="entry name" value="Papain-like_cys_pep_sf"/>
</dbReference>
<dbReference type="GO" id="GO:0008233">
    <property type="term" value="F:peptidase activity"/>
    <property type="evidence" value="ECO:0007669"/>
    <property type="project" value="UniProtKB-KW"/>
</dbReference>
<accession>A0A318SPA9</accession>
<dbReference type="InterPro" id="IPR002931">
    <property type="entry name" value="Transglutaminase-like"/>
</dbReference>
<dbReference type="Proteomes" id="UP000247540">
    <property type="component" value="Unassembled WGS sequence"/>
</dbReference>
<protein>
    <submittedName>
        <fullName evidence="2">Transglutaminase-like putative cysteine protease</fullName>
    </submittedName>
</protein>
<dbReference type="SUPFAM" id="SSF54001">
    <property type="entry name" value="Cysteine proteinases"/>
    <property type="match status" value="1"/>
</dbReference>
<dbReference type="OrthoDB" id="5438043at2"/>